<comment type="caution">
    <text evidence="3">The sequence shown here is derived from an EMBL/GenBank/DDBJ whole genome shotgun (WGS) entry which is preliminary data.</text>
</comment>
<evidence type="ECO:0000313" key="4">
    <source>
        <dbReference type="Proteomes" id="UP001428290"/>
    </source>
</evidence>
<protein>
    <submittedName>
        <fullName evidence="3">DNA replication and repair protein RecF</fullName>
    </submittedName>
</protein>
<evidence type="ECO:0000259" key="1">
    <source>
        <dbReference type="Pfam" id="PF13175"/>
    </source>
</evidence>
<keyword evidence="4" id="KW-1185">Reference proteome</keyword>
<dbReference type="InterPro" id="IPR041685">
    <property type="entry name" value="AAA_GajA/Old/RecF-like"/>
</dbReference>
<dbReference type="PIRSF" id="PIRSF029347">
    <property type="entry name" value="RecF"/>
    <property type="match status" value="1"/>
</dbReference>
<dbReference type="SUPFAM" id="SSF52540">
    <property type="entry name" value="P-loop containing nucleoside triphosphate hydrolases"/>
    <property type="match status" value="1"/>
</dbReference>
<dbReference type="InterPro" id="IPR003959">
    <property type="entry name" value="ATPase_AAA_core"/>
</dbReference>
<feature type="domain" description="ATPase AAA-type core" evidence="2">
    <location>
        <begin position="259"/>
        <end position="331"/>
    </location>
</feature>
<reference evidence="3 4" key="1">
    <citation type="submission" date="2024-02" db="EMBL/GenBank/DDBJ databases">
        <title>Herpetosiphon gulosus NBRC 112829.</title>
        <authorList>
            <person name="Ichikawa N."/>
            <person name="Katano-Makiyama Y."/>
            <person name="Hidaka K."/>
        </authorList>
    </citation>
    <scope>NUCLEOTIDE SEQUENCE [LARGE SCALE GENOMIC DNA]</scope>
    <source>
        <strain evidence="3 4">NBRC 112829</strain>
    </source>
</reference>
<sequence length="383" mass="42767">MITRVQIKNFRSLADVDVSLNSLTVLVGKNGSGKSSFLDALRFVRDALRLGLDNAIISRHGIDSLWRWAPTRNFNLQITITIKTGGFHGEYGFTLARGKETFHVKSEFCKCQRGNKIDSFEVKNGQLLVDIQSRNSALTPSRRDSVEKNVLTIPYLSVISPLFSQLRHQLSGSFYSIFPNTLREPQIPSTNSTLNDNADNLASIIQKIKSQNTWFEDLRTALSMVTDGISDINVKAVGKHLITELLHQDVKVSSRSVKEPWFSLAQESDGTLRMLGLLVALYQKDNHSGLIALEEPELALHPGALAVLSDVIREASKRRQIIITTQSPDLISRFEAEELRIVERQNGLTSIGLLDETQRSVIEDQLFSAGDLLRIEGLRSKSI</sequence>
<dbReference type="InterPro" id="IPR027417">
    <property type="entry name" value="P-loop_NTPase"/>
</dbReference>
<gene>
    <name evidence="3" type="primary">recF_3</name>
    <name evidence="3" type="ORF">Hgul01_03563</name>
</gene>
<organism evidence="3 4">
    <name type="scientific">Herpetosiphon gulosus</name>
    <dbReference type="NCBI Taxonomy" id="1973496"/>
    <lineage>
        <taxon>Bacteria</taxon>
        <taxon>Bacillati</taxon>
        <taxon>Chloroflexota</taxon>
        <taxon>Chloroflexia</taxon>
        <taxon>Herpetosiphonales</taxon>
        <taxon>Herpetosiphonaceae</taxon>
        <taxon>Herpetosiphon</taxon>
    </lineage>
</organism>
<dbReference type="Pfam" id="PF13304">
    <property type="entry name" value="AAA_21"/>
    <property type="match status" value="1"/>
</dbReference>
<dbReference type="RefSeq" id="WP_345723346.1">
    <property type="nucleotide sequence ID" value="NZ_BAABRU010000013.1"/>
</dbReference>
<dbReference type="Pfam" id="PF13175">
    <property type="entry name" value="AAA_15"/>
    <property type="match status" value="1"/>
</dbReference>
<dbReference type="PANTHER" id="PTHR32182:SF25">
    <property type="entry name" value="SLR1056 PROTEIN"/>
    <property type="match status" value="1"/>
</dbReference>
<dbReference type="Proteomes" id="UP001428290">
    <property type="component" value="Unassembled WGS sequence"/>
</dbReference>
<proteinExistence type="predicted"/>
<name>A0ABP9X2Y4_9CHLR</name>
<dbReference type="EMBL" id="BAABRU010000013">
    <property type="protein sequence ID" value="GAA5529749.1"/>
    <property type="molecule type" value="Genomic_DNA"/>
</dbReference>
<feature type="domain" description="Endonuclease GajA/Old nuclease/RecF-like AAA" evidence="1">
    <location>
        <begin position="1"/>
        <end position="45"/>
    </location>
</feature>
<dbReference type="Gene3D" id="3.40.50.300">
    <property type="entry name" value="P-loop containing nucleotide triphosphate hydrolases"/>
    <property type="match status" value="1"/>
</dbReference>
<dbReference type="PANTHER" id="PTHR32182">
    <property type="entry name" value="DNA REPLICATION AND REPAIR PROTEIN RECF"/>
    <property type="match status" value="1"/>
</dbReference>
<dbReference type="InterPro" id="IPR014555">
    <property type="entry name" value="RecF-like"/>
</dbReference>
<evidence type="ECO:0000259" key="2">
    <source>
        <dbReference type="Pfam" id="PF13304"/>
    </source>
</evidence>
<accession>A0ABP9X2Y4</accession>
<evidence type="ECO:0000313" key="3">
    <source>
        <dbReference type="EMBL" id="GAA5529749.1"/>
    </source>
</evidence>